<evidence type="ECO:0000313" key="3">
    <source>
        <dbReference type="EMBL" id="RBP93053.1"/>
    </source>
</evidence>
<protein>
    <submittedName>
        <fullName evidence="3">Uncharacterized protein</fullName>
    </submittedName>
</protein>
<dbReference type="Proteomes" id="UP000252731">
    <property type="component" value="Unassembled WGS sequence"/>
</dbReference>
<feature type="chain" id="PRO_5017033264" evidence="2">
    <location>
        <begin position="29"/>
        <end position="195"/>
    </location>
</feature>
<proteinExistence type="predicted"/>
<keyword evidence="1" id="KW-0472">Membrane</keyword>
<dbReference type="OrthoDB" id="2943673at2"/>
<organism evidence="3 4">
    <name type="scientific">Cytobacillus firmus</name>
    <name type="common">Bacillus firmus</name>
    <dbReference type="NCBI Taxonomy" id="1399"/>
    <lineage>
        <taxon>Bacteria</taxon>
        <taxon>Bacillati</taxon>
        <taxon>Bacillota</taxon>
        <taxon>Bacilli</taxon>
        <taxon>Bacillales</taxon>
        <taxon>Bacillaceae</taxon>
        <taxon>Cytobacillus</taxon>
    </lineage>
</organism>
<keyword evidence="2" id="KW-0732">Signal</keyword>
<gene>
    <name evidence="3" type="ORF">DFO70_106183</name>
</gene>
<evidence type="ECO:0000256" key="1">
    <source>
        <dbReference type="SAM" id="Phobius"/>
    </source>
</evidence>
<dbReference type="AlphaFoldDB" id="A0A366JV05"/>
<reference evidence="3 4" key="1">
    <citation type="submission" date="2018-06" db="EMBL/GenBank/DDBJ databases">
        <title>Freshwater and sediment microbial communities from various areas in North America, analyzing microbe dynamics in response to fracking.</title>
        <authorList>
            <person name="Lamendella R."/>
        </authorList>
    </citation>
    <scope>NUCLEOTIDE SEQUENCE [LARGE SCALE GENOMIC DNA]</scope>
    <source>
        <strain evidence="3 4">14_TX</strain>
    </source>
</reference>
<keyword evidence="1" id="KW-0812">Transmembrane</keyword>
<sequence>MIEGKSSMRKVFFILFALLLAGSSPSFASKWIELNPEKVKFRSQVIVLGTYNFKSKQKSSKGIFYGRQFQVEKVYKGEAGEIITAGIDSHDNGWAEEFQQEGGKFLLFLEKTKEARFLVPVAGPNGMVQVQADRILSGNEDFYGQILSGEGRTPSPSKLNEGGGNLLEVLLFSLTGLVTSLLIIRVLASEKAKSY</sequence>
<comment type="caution">
    <text evidence="3">The sequence shown here is derived from an EMBL/GenBank/DDBJ whole genome shotgun (WGS) entry which is preliminary data.</text>
</comment>
<feature type="transmembrane region" description="Helical" evidence="1">
    <location>
        <begin position="166"/>
        <end position="188"/>
    </location>
</feature>
<name>A0A366JV05_CYTFI</name>
<accession>A0A366JV05</accession>
<evidence type="ECO:0000313" key="4">
    <source>
        <dbReference type="Proteomes" id="UP000252731"/>
    </source>
</evidence>
<feature type="signal peptide" evidence="2">
    <location>
        <begin position="1"/>
        <end position="28"/>
    </location>
</feature>
<evidence type="ECO:0000256" key="2">
    <source>
        <dbReference type="SAM" id="SignalP"/>
    </source>
</evidence>
<dbReference type="EMBL" id="QNSF01000006">
    <property type="protein sequence ID" value="RBP93053.1"/>
    <property type="molecule type" value="Genomic_DNA"/>
</dbReference>
<keyword evidence="4" id="KW-1185">Reference proteome</keyword>
<keyword evidence="1" id="KW-1133">Transmembrane helix</keyword>